<dbReference type="RefSeq" id="WP_070704982.1">
    <property type="nucleotide sequence ID" value="NZ_CP018776.1"/>
</dbReference>
<sequence>MKDIKRIHHISAIVGDPQENLDFYRDVLGLQLIKQTVNFDDPSAYHLYFSRQDENKEMVITFFNWPNEHRGRVGSGQVGTIAFRIPKGSMDRWQAWLKDKGVESKISGLFDDATLEFEDVHGLSLALVEGEEEADDDAILGFHGTELLSADPEGTRSTLVDDMGLNVVSENPAKIHLETRGDEAHQIIISTSPMPQGRFGVGTVHHVAWNAEDEAEHKEWQSHMMDAGYHVTEVKDRKYFKAIYFKEKGNIVFEIATEGPGFTVDEDVNELGQHLMLPEQFESQREQLVQNLKPIHL</sequence>
<name>A0A4Q7CKU7_9STAP</name>
<dbReference type="EMBL" id="RQTE01000263">
    <property type="protein sequence ID" value="RZI00516.1"/>
    <property type="molecule type" value="Genomic_DNA"/>
</dbReference>
<dbReference type="InterPro" id="IPR037523">
    <property type="entry name" value="VOC_core"/>
</dbReference>
<accession>A0A4Q7CKU7</accession>
<dbReference type="Proteomes" id="UP000293854">
    <property type="component" value="Unassembled WGS sequence"/>
</dbReference>
<dbReference type="InterPro" id="IPR052537">
    <property type="entry name" value="Extradiol_RC_dioxygenase"/>
</dbReference>
<evidence type="ECO:0000313" key="3">
    <source>
        <dbReference type="Proteomes" id="UP000293854"/>
    </source>
</evidence>
<comment type="caution">
    <text evidence="2">The sequence shown here is derived from an EMBL/GenBank/DDBJ whole genome shotgun (WGS) entry which is preliminary data.</text>
</comment>
<dbReference type="AlphaFoldDB" id="A0A4Q7CKU7"/>
<dbReference type="SUPFAM" id="SSF54593">
    <property type="entry name" value="Glyoxalase/Bleomycin resistance protein/Dihydroxybiphenyl dioxygenase"/>
    <property type="match status" value="1"/>
</dbReference>
<reference evidence="2 3" key="1">
    <citation type="submission" date="2018-11" db="EMBL/GenBank/DDBJ databases">
        <title>Genomic profiling of Staphylococcus species from a Poultry farm system in KwaZulu-Natal, South Africa.</title>
        <authorList>
            <person name="Amoako D.G."/>
            <person name="Somboro A.M."/>
            <person name="Abia A.L.K."/>
            <person name="Bester L.A."/>
            <person name="Essack S.Y."/>
        </authorList>
    </citation>
    <scope>NUCLEOTIDE SEQUENCE [LARGE SCALE GENOMIC DNA]</scope>
    <source>
        <strain evidence="2 3">SA11</strain>
    </source>
</reference>
<gene>
    <name evidence="2" type="ORF">EIG99_11300</name>
</gene>
<evidence type="ECO:0000313" key="2">
    <source>
        <dbReference type="EMBL" id="RZI00516.1"/>
    </source>
</evidence>
<organism evidence="2 3">
    <name type="scientific">Staphylococcus condimenti</name>
    <dbReference type="NCBI Taxonomy" id="70255"/>
    <lineage>
        <taxon>Bacteria</taxon>
        <taxon>Bacillati</taxon>
        <taxon>Bacillota</taxon>
        <taxon>Bacilli</taxon>
        <taxon>Bacillales</taxon>
        <taxon>Staphylococcaceae</taxon>
        <taxon>Staphylococcus</taxon>
    </lineage>
</organism>
<keyword evidence="2" id="KW-0223">Dioxygenase</keyword>
<dbReference type="PANTHER" id="PTHR36110">
    <property type="entry name" value="RING-CLEAVING DIOXYGENASE MHQE-RELATED"/>
    <property type="match status" value="1"/>
</dbReference>
<keyword evidence="2" id="KW-0560">Oxidoreductase</keyword>
<feature type="domain" description="VOC" evidence="1">
    <location>
        <begin position="6"/>
        <end position="130"/>
    </location>
</feature>
<dbReference type="InterPro" id="IPR029068">
    <property type="entry name" value="Glyas_Bleomycin-R_OHBP_Dase"/>
</dbReference>
<protein>
    <submittedName>
        <fullName evidence="2">Ring-cleaving dioxygenase</fullName>
    </submittedName>
</protein>
<feature type="domain" description="VOC" evidence="1">
    <location>
        <begin position="141"/>
        <end position="258"/>
    </location>
</feature>
<dbReference type="InterPro" id="IPR004360">
    <property type="entry name" value="Glyas_Fos-R_dOase_dom"/>
</dbReference>
<dbReference type="PANTHER" id="PTHR36110:SF2">
    <property type="entry name" value="RING-CLEAVING DIOXYGENASE MHQE-RELATED"/>
    <property type="match status" value="1"/>
</dbReference>
<evidence type="ECO:0000259" key="1">
    <source>
        <dbReference type="PROSITE" id="PS51819"/>
    </source>
</evidence>
<proteinExistence type="predicted"/>
<dbReference type="GO" id="GO:0051213">
    <property type="term" value="F:dioxygenase activity"/>
    <property type="evidence" value="ECO:0007669"/>
    <property type="project" value="UniProtKB-KW"/>
</dbReference>
<dbReference type="Gene3D" id="3.10.180.10">
    <property type="entry name" value="2,3-Dihydroxybiphenyl 1,2-Dioxygenase, domain 1"/>
    <property type="match status" value="2"/>
</dbReference>
<dbReference type="Pfam" id="PF00903">
    <property type="entry name" value="Glyoxalase"/>
    <property type="match status" value="1"/>
</dbReference>
<dbReference type="PROSITE" id="PS51819">
    <property type="entry name" value="VOC"/>
    <property type="match status" value="2"/>
</dbReference>